<evidence type="ECO:0000256" key="9">
    <source>
        <dbReference type="ARBA" id="ARBA00041581"/>
    </source>
</evidence>
<comment type="caution">
    <text evidence="11">The sequence shown here is derived from an EMBL/GenBank/DDBJ whole genome shotgun (WGS) entry which is preliminary data.</text>
</comment>
<evidence type="ECO:0000256" key="2">
    <source>
        <dbReference type="ARBA" id="ARBA00022603"/>
    </source>
</evidence>
<evidence type="ECO:0000313" key="11">
    <source>
        <dbReference type="EMBL" id="KAK5057532.1"/>
    </source>
</evidence>
<evidence type="ECO:0000256" key="10">
    <source>
        <dbReference type="ARBA" id="ARBA00047870"/>
    </source>
</evidence>
<dbReference type="PANTHER" id="PTHR43591:SF30">
    <property type="entry name" value="PROTEIN-METHIONINE METHYLTRANSFERASE LAEA"/>
    <property type="match status" value="1"/>
</dbReference>
<evidence type="ECO:0000256" key="7">
    <source>
        <dbReference type="ARBA" id="ARBA00023242"/>
    </source>
</evidence>
<protein>
    <recommendedName>
        <fullName evidence="9">Velvet complex subunit laeA</fullName>
    </recommendedName>
</protein>
<keyword evidence="5" id="KW-0805">Transcription regulation</keyword>
<dbReference type="Pfam" id="PF13489">
    <property type="entry name" value="Methyltransf_23"/>
    <property type="match status" value="1"/>
</dbReference>
<comment type="catalytic activity">
    <reaction evidence="10">
        <text>L-methionyl-[protein] + S-adenosyl-L-methionine = S-methyl-L-methionyl-[protein] + S-adenosyl-L-homocysteine</text>
        <dbReference type="Rhea" id="RHEA:60560"/>
        <dbReference type="Rhea" id="RHEA-COMP:12313"/>
        <dbReference type="Rhea" id="RHEA-COMP:15592"/>
        <dbReference type="ChEBI" id="CHEBI:16044"/>
        <dbReference type="ChEBI" id="CHEBI:57856"/>
        <dbReference type="ChEBI" id="CHEBI:59789"/>
        <dbReference type="ChEBI" id="CHEBI:142742"/>
    </reaction>
    <physiologicalReaction direction="left-to-right" evidence="10">
        <dbReference type="Rhea" id="RHEA:60561"/>
    </physiologicalReaction>
</comment>
<gene>
    <name evidence="11" type="ORF">LTR84_011532</name>
</gene>
<keyword evidence="12" id="KW-1185">Reference proteome</keyword>
<accession>A0AAV9NG99</accession>
<keyword evidence="3" id="KW-0808">Transferase</keyword>
<keyword evidence="6" id="KW-0804">Transcription</keyword>
<sequence>MAVVGIETDQYLMPHDDRERDRLDIMHTMIKVLRGQATRLTNTPTEALVRRPASLADYNDRPRVLDLGCGTGIWMLDMAKQYPDAQFVGVDIHNMGPPTLLPNISIRAPWDYETIWAMGEHSWDLIHLQMGLGSVGDWLGLYRKVIQHLIPGRGWFEQVEIDFEPRCDDGTLPPGRLIDWWSMFVKPVYEESKRPLHYDGQRIARELKAAGFVDIHSEEYRLPLNGWSQNPSERRAGMWWNIALSSGEENTSGLGLEAMSLAPLCKYGGGSWTPEQVRRLCNEALVQATDPNIHASLTMLPGGSLDFGWERGSWYLDLSKQGPIVTNTDIAAQEY</sequence>
<name>A0AAV9NG99_9EURO</name>
<evidence type="ECO:0000256" key="6">
    <source>
        <dbReference type="ARBA" id="ARBA00023163"/>
    </source>
</evidence>
<comment type="similarity">
    <text evidence="8">Belongs to the methyltransferase superfamily. LaeA methyltransferase family.</text>
</comment>
<keyword evidence="4" id="KW-0949">S-adenosyl-L-methionine</keyword>
<dbReference type="Gene3D" id="3.40.50.150">
    <property type="entry name" value="Vaccinia Virus protein VP39"/>
    <property type="match status" value="1"/>
</dbReference>
<dbReference type="PANTHER" id="PTHR43591">
    <property type="entry name" value="METHYLTRANSFERASE"/>
    <property type="match status" value="1"/>
</dbReference>
<comment type="subcellular location">
    <subcellularLocation>
        <location evidence="1">Nucleus</location>
    </subcellularLocation>
</comment>
<evidence type="ECO:0000313" key="12">
    <source>
        <dbReference type="Proteomes" id="UP001358417"/>
    </source>
</evidence>
<dbReference type="SUPFAM" id="SSF53335">
    <property type="entry name" value="S-adenosyl-L-methionine-dependent methyltransferases"/>
    <property type="match status" value="1"/>
</dbReference>
<reference evidence="11 12" key="1">
    <citation type="submission" date="2023-08" db="EMBL/GenBank/DDBJ databases">
        <title>Black Yeasts Isolated from many extreme environments.</title>
        <authorList>
            <person name="Coleine C."/>
            <person name="Stajich J.E."/>
            <person name="Selbmann L."/>
        </authorList>
    </citation>
    <scope>NUCLEOTIDE SEQUENCE [LARGE SCALE GENOMIC DNA]</scope>
    <source>
        <strain evidence="11 12">CCFEE 5792</strain>
    </source>
</reference>
<dbReference type="Proteomes" id="UP001358417">
    <property type="component" value="Unassembled WGS sequence"/>
</dbReference>
<organism evidence="11 12">
    <name type="scientific">Exophiala bonariae</name>
    <dbReference type="NCBI Taxonomy" id="1690606"/>
    <lineage>
        <taxon>Eukaryota</taxon>
        <taxon>Fungi</taxon>
        <taxon>Dikarya</taxon>
        <taxon>Ascomycota</taxon>
        <taxon>Pezizomycotina</taxon>
        <taxon>Eurotiomycetes</taxon>
        <taxon>Chaetothyriomycetidae</taxon>
        <taxon>Chaetothyriales</taxon>
        <taxon>Herpotrichiellaceae</taxon>
        <taxon>Exophiala</taxon>
    </lineage>
</organism>
<dbReference type="GO" id="GO:0008168">
    <property type="term" value="F:methyltransferase activity"/>
    <property type="evidence" value="ECO:0007669"/>
    <property type="project" value="UniProtKB-KW"/>
</dbReference>
<evidence type="ECO:0000256" key="4">
    <source>
        <dbReference type="ARBA" id="ARBA00022691"/>
    </source>
</evidence>
<proteinExistence type="inferred from homology"/>
<dbReference type="AlphaFoldDB" id="A0AAV9NG99"/>
<evidence type="ECO:0000256" key="5">
    <source>
        <dbReference type="ARBA" id="ARBA00023015"/>
    </source>
</evidence>
<evidence type="ECO:0000256" key="8">
    <source>
        <dbReference type="ARBA" id="ARBA00038158"/>
    </source>
</evidence>
<evidence type="ECO:0000256" key="3">
    <source>
        <dbReference type="ARBA" id="ARBA00022679"/>
    </source>
</evidence>
<dbReference type="RefSeq" id="XP_064708650.1">
    <property type="nucleotide sequence ID" value="XM_064855061.1"/>
</dbReference>
<dbReference type="GO" id="GO:0005634">
    <property type="term" value="C:nucleus"/>
    <property type="evidence" value="ECO:0007669"/>
    <property type="project" value="UniProtKB-SubCell"/>
</dbReference>
<evidence type="ECO:0000256" key="1">
    <source>
        <dbReference type="ARBA" id="ARBA00004123"/>
    </source>
</evidence>
<dbReference type="EMBL" id="JAVRRD010000006">
    <property type="protein sequence ID" value="KAK5057532.1"/>
    <property type="molecule type" value="Genomic_DNA"/>
</dbReference>
<keyword evidence="7" id="KW-0539">Nucleus</keyword>
<dbReference type="GO" id="GO:0032259">
    <property type="term" value="P:methylation"/>
    <property type="evidence" value="ECO:0007669"/>
    <property type="project" value="UniProtKB-KW"/>
</dbReference>
<dbReference type="InterPro" id="IPR029063">
    <property type="entry name" value="SAM-dependent_MTases_sf"/>
</dbReference>
<keyword evidence="2" id="KW-0489">Methyltransferase</keyword>
<dbReference type="GeneID" id="89979682"/>
<dbReference type="CDD" id="cd02440">
    <property type="entry name" value="AdoMet_MTases"/>
    <property type="match status" value="1"/>
</dbReference>